<dbReference type="SUPFAM" id="SSF159071">
    <property type="entry name" value="TrmB C-terminal domain-like"/>
    <property type="match status" value="1"/>
</dbReference>
<dbReference type="InterPro" id="IPR051797">
    <property type="entry name" value="TrmB-like"/>
</dbReference>
<dbReference type="SUPFAM" id="SSF46785">
    <property type="entry name" value="Winged helix' DNA-binding domain"/>
    <property type="match status" value="1"/>
</dbReference>
<evidence type="ECO:0008006" key="6">
    <source>
        <dbReference type="Google" id="ProtNLM"/>
    </source>
</evidence>
<dbReference type="InterPro" id="IPR002831">
    <property type="entry name" value="Tscrpt_reg_TrmB_N"/>
</dbReference>
<dbReference type="Pfam" id="PF25270">
    <property type="entry name" value="Khk"/>
    <property type="match status" value="1"/>
</dbReference>
<organism evidence="4 5">
    <name type="scientific">Halobaculum magnesiiphilum</name>
    <dbReference type="NCBI Taxonomy" id="1017351"/>
    <lineage>
        <taxon>Archaea</taxon>
        <taxon>Methanobacteriati</taxon>
        <taxon>Methanobacteriota</taxon>
        <taxon>Stenosarchaea group</taxon>
        <taxon>Halobacteria</taxon>
        <taxon>Halobacteriales</taxon>
        <taxon>Haloferacaceae</taxon>
        <taxon>Halobaculum</taxon>
    </lineage>
</organism>
<feature type="domain" description="Transcription regulator TrmB N-terminal" evidence="2">
    <location>
        <begin position="17"/>
        <end position="83"/>
    </location>
</feature>
<dbReference type="EMBL" id="CP081958">
    <property type="protein sequence ID" value="QZP36942.1"/>
    <property type="molecule type" value="Genomic_DNA"/>
</dbReference>
<dbReference type="InterPro" id="IPR021586">
    <property type="entry name" value="Tscrpt_reg_TrmB_C"/>
</dbReference>
<dbReference type="GeneID" id="67178807"/>
<proteinExistence type="inferred from homology"/>
<name>A0A8T8WAP6_9EURY</name>
<evidence type="ECO:0000313" key="5">
    <source>
        <dbReference type="Proteomes" id="UP000826254"/>
    </source>
</evidence>
<sequence length="736" mass="83057">MSEPDTAKLAVLKETLREHVGLSKYEADVYLALVRGGAQTMTEISKASDVPKQRVYDTVDDLRDEGFVEIIDDYPQKAYAVDPIEAFSDIQTQLKQAEEYLDEMHETVENVESGVALFKDDRTIEKYVRELIASAKQDILVLCPRSKLGRIVDHLDECEDQQVRLIVSDLAPELADVEFDLDEKVPEAVDTIRGTTTTEHFALSVDRERGLYWSSASTGQSTDDDRGFYITNPQLVLVLDRFISESVWPLSRPLRSRIPTLPQQYLRIRDCLSDLSDLTNARPLDSITVEFEGYDTRTGEEVQETGTLSRFYYAEYDRRASITLNVGDREDEAESPLVTVGGIGSRTEDFAADTITVRETVERTSDSLNQETREHLRTCREELPGQFGTKSVVTGFDAFVDRMRDVIDEWTNGYHQQTEFEKFKQSLFEFDASERTPRIEWAQTSTEPGGHVAHSGQTFAGLGYDVTLIGPLGTPIASEFRRAFRNQTLVSTGQTTYTDYLRFKDQKLLFTEPNTDRISWDNLLDEVGLTELAEHIDGSALLTLGTAFSTTKLPSIFRGIREELWPTLSSPPKHVQVTTDAIHRFAPSLVREGYSELDQLDDTVPVTLNANRSQTRRFRDVFDESPGTYSTSTVQRVRDHLGVTRYIMHTNQGGMMATEDGVLSAQAPRVVKPRQVRNVDDHFSSGVSLALAEGMSDGAVLIMGNCISRYFMQHKEAPGREELRSFISEYQTFFEG</sequence>
<dbReference type="KEGG" id="hmp:K6T50_11655"/>
<dbReference type="RefSeq" id="WP_222606759.1">
    <property type="nucleotide sequence ID" value="NZ_CP081958.1"/>
</dbReference>
<protein>
    <recommendedName>
        <fullName evidence="6">Sugar-specific transcriptional regulator TrmB</fullName>
    </recommendedName>
</protein>
<keyword evidence="5" id="KW-1185">Reference proteome</keyword>
<dbReference type="InterPro" id="IPR036388">
    <property type="entry name" value="WH-like_DNA-bd_sf"/>
</dbReference>
<dbReference type="InterPro" id="IPR036390">
    <property type="entry name" value="WH_DNA-bd_sf"/>
</dbReference>
<feature type="domain" description="Transcription regulator TrmB C-terminal" evidence="3">
    <location>
        <begin position="115"/>
        <end position="358"/>
    </location>
</feature>
<evidence type="ECO:0000259" key="2">
    <source>
        <dbReference type="Pfam" id="PF01978"/>
    </source>
</evidence>
<dbReference type="InterPro" id="IPR029056">
    <property type="entry name" value="Ribokinase-like"/>
</dbReference>
<dbReference type="Proteomes" id="UP000826254">
    <property type="component" value="Chromosome"/>
</dbReference>
<dbReference type="Pfam" id="PF11495">
    <property type="entry name" value="Regulator_TrmB"/>
    <property type="match status" value="1"/>
</dbReference>
<evidence type="ECO:0000259" key="3">
    <source>
        <dbReference type="Pfam" id="PF11495"/>
    </source>
</evidence>
<dbReference type="Pfam" id="PF01978">
    <property type="entry name" value="TrmB"/>
    <property type="match status" value="1"/>
</dbReference>
<dbReference type="Gene3D" id="1.10.10.10">
    <property type="entry name" value="Winged helix-like DNA-binding domain superfamily/Winged helix DNA-binding domain"/>
    <property type="match status" value="1"/>
</dbReference>
<dbReference type="PANTHER" id="PTHR34293">
    <property type="entry name" value="HTH-TYPE TRANSCRIPTIONAL REGULATOR TRMBL2"/>
    <property type="match status" value="1"/>
</dbReference>
<accession>A0A8T8WAP6</accession>
<dbReference type="AlphaFoldDB" id="A0A8T8WAP6"/>
<dbReference type="PANTHER" id="PTHR34293:SF1">
    <property type="entry name" value="HTH-TYPE TRANSCRIPTIONAL REGULATOR TRMBL2"/>
    <property type="match status" value="1"/>
</dbReference>
<evidence type="ECO:0000313" key="4">
    <source>
        <dbReference type="EMBL" id="QZP36942.1"/>
    </source>
</evidence>
<dbReference type="Gene3D" id="3.40.1190.20">
    <property type="match status" value="1"/>
</dbReference>
<dbReference type="SUPFAM" id="SSF53613">
    <property type="entry name" value="Ribokinase-like"/>
    <property type="match status" value="1"/>
</dbReference>
<evidence type="ECO:0000256" key="1">
    <source>
        <dbReference type="ARBA" id="ARBA00007287"/>
    </source>
</evidence>
<comment type="similarity">
    <text evidence="1">Belongs to the transcriptional regulator TrmB family.</text>
</comment>
<reference evidence="4 5" key="1">
    <citation type="journal article" date="2021" name="Int. J. Syst. Evol. Microbiol.">
        <title>Halobaculum halophilum sp. nov. and Halobaculum salinum sp. nov., isolated from salt lake and saline soil.</title>
        <authorList>
            <person name="Cui H.L."/>
            <person name="Shi X.W."/>
            <person name="Yin X.M."/>
            <person name="Yang X.Y."/>
            <person name="Hou J."/>
            <person name="Zhu L."/>
        </authorList>
    </citation>
    <scope>NUCLEOTIDE SEQUENCE [LARGE SCALE GENOMIC DNA]</scope>
    <source>
        <strain evidence="4 5">NBRC 109044</strain>
    </source>
</reference>
<dbReference type="InterPro" id="IPR057621">
    <property type="entry name" value="Khk_prokaryotic"/>
</dbReference>
<gene>
    <name evidence="4" type="ORF">K6T50_11655</name>
</gene>